<protein>
    <submittedName>
        <fullName evidence="11">PAN2-PAN3 deadenylation complex catalytic subunit PAN2-like isoform X1</fullName>
    </submittedName>
</protein>
<evidence type="ECO:0000256" key="6">
    <source>
        <dbReference type="ARBA" id="ARBA00022801"/>
    </source>
</evidence>
<dbReference type="InterPro" id="IPR028889">
    <property type="entry name" value="USP"/>
</dbReference>
<feature type="region of interest" description="Disordered" evidence="9">
    <location>
        <begin position="442"/>
        <end position="466"/>
    </location>
</feature>
<dbReference type="Gene3D" id="3.90.70.10">
    <property type="entry name" value="Cysteine proteinases"/>
    <property type="match status" value="1"/>
</dbReference>
<keyword evidence="6" id="KW-0378">Hydrolase</keyword>
<comment type="caution">
    <text evidence="11">The sequence shown here is derived from an EMBL/GenBank/DDBJ whole genome shotgun (WGS) entry which is preliminary data.</text>
</comment>
<reference evidence="11 12" key="1">
    <citation type="journal article" date="2024" name="Ann. Entomol. Soc. Am.">
        <title>Genomic analyses of the southern and eastern yellowjacket wasps (Hymenoptera: Vespidae) reveal evolutionary signatures of social life.</title>
        <authorList>
            <person name="Catto M.A."/>
            <person name="Caine P.B."/>
            <person name="Orr S.E."/>
            <person name="Hunt B.G."/>
            <person name="Goodisman M.A.D."/>
        </authorList>
    </citation>
    <scope>NUCLEOTIDE SEQUENCE [LARGE SCALE GENOMIC DNA]</scope>
    <source>
        <strain evidence="11">233</strain>
        <tissue evidence="11">Head and thorax</tissue>
    </source>
</reference>
<dbReference type="InterPro" id="IPR012337">
    <property type="entry name" value="RNaseH-like_sf"/>
</dbReference>
<keyword evidence="4" id="KW-0540">Nuclease</keyword>
<dbReference type="GO" id="GO:0006397">
    <property type="term" value="P:mRNA processing"/>
    <property type="evidence" value="ECO:0007669"/>
    <property type="project" value="UniProtKB-KW"/>
</dbReference>
<keyword evidence="3" id="KW-0507">mRNA processing</keyword>
<evidence type="ECO:0000313" key="12">
    <source>
        <dbReference type="Proteomes" id="UP001607302"/>
    </source>
</evidence>
<dbReference type="InterPro" id="IPR028881">
    <property type="entry name" value="PAN2_UCH_dom"/>
</dbReference>
<dbReference type="InterPro" id="IPR038765">
    <property type="entry name" value="Papain-like_cys_pep_sf"/>
</dbReference>
<evidence type="ECO:0000256" key="8">
    <source>
        <dbReference type="ARBA" id="ARBA00023242"/>
    </source>
</evidence>
<dbReference type="InterPro" id="IPR013520">
    <property type="entry name" value="Ribonucl_H"/>
</dbReference>
<dbReference type="GO" id="GO:0046872">
    <property type="term" value="F:metal ion binding"/>
    <property type="evidence" value="ECO:0007669"/>
    <property type="project" value="UniProtKB-KW"/>
</dbReference>
<comment type="catalytic activity">
    <reaction evidence="1">
        <text>Exonucleolytic cleavage of poly(A) to 5'-AMP.</text>
        <dbReference type="EC" id="3.1.13.4"/>
    </reaction>
</comment>
<evidence type="ECO:0000256" key="4">
    <source>
        <dbReference type="ARBA" id="ARBA00022722"/>
    </source>
</evidence>
<name>A0ABD2A5F3_VESSQ</name>
<evidence type="ECO:0000256" key="9">
    <source>
        <dbReference type="SAM" id="MobiDB-lite"/>
    </source>
</evidence>
<feature type="domain" description="USP" evidence="10">
    <location>
        <begin position="72"/>
        <end position="636"/>
    </location>
</feature>
<evidence type="ECO:0000256" key="5">
    <source>
        <dbReference type="ARBA" id="ARBA00022723"/>
    </source>
</evidence>
<gene>
    <name evidence="11" type="ORF">V1478_015294</name>
</gene>
<dbReference type="EMBL" id="JAUDFV010000155">
    <property type="protein sequence ID" value="KAL2715596.1"/>
    <property type="molecule type" value="Genomic_DNA"/>
</dbReference>
<keyword evidence="8" id="KW-0539">Nucleus</keyword>
<dbReference type="InterPro" id="IPR036397">
    <property type="entry name" value="RNaseH_sf"/>
</dbReference>
<evidence type="ECO:0000256" key="1">
    <source>
        <dbReference type="ARBA" id="ARBA00001663"/>
    </source>
</evidence>
<evidence type="ECO:0000256" key="2">
    <source>
        <dbReference type="ARBA" id="ARBA00022490"/>
    </source>
</evidence>
<dbReference type="CDD" id="cd06143">
    <property type="entry name" value="PAN2_exo"/>
    <property type="match status" value="1"/>
</dbReference>
<keyword evidence="12" id="KW-1185">Reference proteome</keyword>
<dbReference type="FunFam" id="3.30.420.10:FF:000011">
    <property type="entry name" value="PAN2-PAN3 deadenylation complex catalytic subunit PAN2"/>
    <property type="match status" value="1"/>
</dbReference>
<dbReference type="SUPFAM" id="SSF53098">
    <property type="entry name" value="Ribonuclease H-like"/>
    <property type="match status" value="1"/>
</dbReference>
<proteinExistence type="predicted"/>
<evidence type="ECO:0000256" key="7">
    <source>
        <dbReference type="ARBA" id="ARBA00022839"/>
    </source>
</evidence>
<evidence type="ECO:0000259" key="10">
    <source>
        <dbReference type="PROSITE" id="PS50235"/>
    </source>
</evidence>
<dbReference type="Gene3D" id="3.30.420.10">
    <property type="entry name" value="Ribonuclease H-like superfamily/Ribonuclease H"/>
    <property type="match status" value="1"/>
</dbReference>
<dbReference type="SMART" id="SM00479">
    <property type="entry name" value="EXOIII"/>
    <property type="match status" value="1"/>
</dbReference>
<organism evidence="11 12">
    <name type="scientific">Vespula squamosa</name>
    <name type="common">Southern yellow jacket</name>
    <name type="synonym">Wasp</name>
    <dbReference type="NCBI Taxonomy" id="30214"/>
    <lineage>
        <taxon>Eukaryota</taxon>
        <taxon>Metazoa</taxon>
        <taxon>Ecdysozoa</taxon>
        <taxon>Arthropoda</taxon>
        <taxon>Hexapoda</taxon>
        <taxon>Insecta</taxon>
        <taxon>Pterygota</taxon>
        <taxon>Neoptera</taxon>
        <taxon>Endopterygota</taxon>
        <taxon>Hymenoptera</taxon>
        <taxon>Apocrita</taxon>
        <taxon>Aculeata</taxon>
        <taxon>Vespoidea</taxon>
        <taxon>Vespidae</taxon>
        <taxon>Vespinae</taxon>
        <taxon>Vespula</taxon>
    </lineage>
</organism>
<dbReference type="SUPFAM" id="SSF54001">
    <property type="entry name" value="Cysteine proteinases"/>
    <property type="match status" value="1"/>
</dbReference>
<dbReference type="PROSITE" id="PS50235">
    <property type="entry name" value="USP_3"/>
    <property type="match status" value="1"/>
</dbReference>
<keyword evidence="5" id="KW-0479">Metal-binding</keyword>
<dbReference type="InterPro" id="IPR050785">
    <property type="entry name" value="PAN2-PAN3_catalytic_subunit"/>
</dbReference>
<dbReference type="Proteomes" id="UP001607302">
    <property type="component" value="Unassembled WGS sequence"/>
</dbReference>
<dbReference type="PANTHER" id="PTHR15728">
    <property type="entry name" value="DEADENYLATION COMPLEX CATALYTIC SUBUNIT PAN2"/>
    <property type="match status" value="1"/>
</dbReference>
<dbReference type="GO" id="GO:0004535">
    <property type="term" value="F:poly(A)-specific ribonuclease activity"/>
    <property type="evidence" value="ECO:0007669"/>
    <property type="project" value="UniProtKB-EC"/>
</dbReference>
<dbReference type="Pfam" id="PF13423">
    <property type="entry name" value="UCH_1"/>
    <property type="match status" value="1"/>
</dbReference>
<sequence length="890" mass="101086">MSSNCAILIHIPYNLEKRRGVVTKLFAADSRAKTDDGTFVAIPKRYRKIEVKYSRIGYDEFDFDQYNRTNFCGLEATLPNSYCNAMLQASLLYYCEPVRTTLLSHSCQREFCLSCELGFLFHMLDTSRGLPCQAANFLRAFRTVPEAAALGLILSDLHPEAKRKTSLIRLIQSWNRFILHQIHYEILETRKRQQEEEEAARLKSGPKCAPFVYNEQDFPSILQDLGSRYKSHDKERKKRRKQEEDGKYMWITSKGKHNSCVSLALGTFCVYFSAYQGNKKSEENEVRDEETEISRLFGSEQMHIHRCLKCGQEATKHSIMLLCNLVYPDIINPSEEVPFTNILERSLRPEKITPAWCDECQKFTPTLQSRQLTKLPQILALNCGLDTQQDKAFWQNQMDIIVRKILSDKEANPSSSPVPNTVKPCRYGRNCTRFRCKFRHTGRDSETSTGSPATPPTATTNSSISTPPSHLYYSHSWIPHNIEISINGSGEMLVEKITSPKIDDTCAPTLLENGQGDSNTQRTSKTIEIIHNKNESESAENKGSGNVEKKISNSTSKIQYSLSAVVCHVDDKNNEERRNLVTLLRVGPSYHKRSTGSAVSQWYIFNDFCISPVTPQEAVWFNLDWKVPCVLHYTVIPAPEPSTFVSPLTYDVFGEDKCIARSGGTTGITFTPLSSDEMPKKGELVGIDAEFVTLNQEESELRSDGKMSTIKPSHMSVARITCIRGQGPLEGTPFIDDYISTQEQVVDYLTKFSGIQPGDLDANFSSKHLTTLKSTYQKLRFLVDNGIIFVGHGLKNDFRVINLVVPPEQIVDTVWLFHLPHHRMVSLRFLTWHFLGKTIQSETHDSTEDARAALELYRKYKELESSGKLAENLKELYTIGTQLQWKVPDS</sequence>
<accession>A0ABD2A5F3</accession>
<dbReference type="PANTHER" id="PTHR15728:SF0">
    <property type="entry name" value="PAN2-PAN3 DEADENYLATION COMPLEX CATALYTIC SUBUNIT PAN2"/>
    <property type="match status" value="1"/>
</dbReference>
<evidence type="ECO:0000256" key="3">
    <source>
        <dbReference type="ARBA" id="ARBA00022664"/>
    </source>
</evidence>
<evidence type="ECO:0000313" key="11">
    <source>
        <dbReference type="EMBL" id="KAL2715596.1"/>
    </source>
</evidence>
<feature type="compositionally biased region" description="Low complexity" evidence="9">
    <location>
        <begin position="447"/>
        <end position="466"/>
    </location>
</feature>
<keyword evidence="2" id="KW-0963">Cytoplasm</keyword>
<keyword evidence="7" id="KW-0269">Exonuclease</keyword>
<dbReference type="AlphaFoldDB" id="A0ABD2A5F3"/>
<dbReference type="Pfam" id="PF00929">
    <property type="entry name" value="RNase_T"/>
    <property type="match status" value="1"/>
</dbReference>